<evidence type="ECO:0000256" key="6">
    <source>
        <dbReference type="ARBA" id="ARBA00023239"/>
    </source>
</evidence>
<evidence type="ECO:0000256" key="4">
    <source>
        <dbReference type="ARBA" id="ARBA00022822"/>
    </source>
</evidence>
<evidence type="ECO:0000256" key="9">
    <source>
        <dbReference type="RuleBase" id="RU003662"/>
    </source>
</evidence>
<comment type="similarity">
    <text evidence="8 9">Belongs to the TrpA family.</text>
</comment>
<dbReference type="CDD" id="cd04724">
    <property type="entry name" value="Tryptophan_synthase_alpha"/>
    <property type="match status" value="1"/>
</dbReference>
<evidence type="ECO:0000256" key="1">
    <source>
        <dbReference type="ARBA" id="ARBA00004733"/>
    </source>
</evidence>
<evidence type="ECO:0000256" key="8">
    <source>
        <dbReference type="HAMAP-Rule" id="MF_00131"/>
    </source>
</evidence>
<evidence type="ECO:0000313" key="11">
    <source>
        <dbReference type="Proteomes" id="UP000654345"/>
    </source>
</evidence>
<proteinExistence type="inferred from homology"/>
<dbReference type="InterPro" id="IPR018204">
    <property type="entry name" value="Trp_synthase_alpha_AS"/>
</dbReference>
<dbReference type="HAMAP" id="MF_00131">
    <property type="entry name" value="Trp_synth_alpha"/>
    <property type="match status" value="1"/>
</dbReference>
<evidence type="ECO:0000256" key="7">
    <source>
        <dbReference type="ARBA" id="ARBA00049047"/>
    </source>
</evidence>
<dbReference type="Proteomes" id="UP000654345">
    <property type="component" value="Unassembled WGS sequence"/>
</dbReference>
<dbReference type="EC" id="4.2.1.20" evidence="8"/>
<dbReference type="SUPFAM" id="SSF51366">
    <property type="entry name" value="Ribulose-phoshate binding barrel"/>
    <property type="match status" value="1"/>
</dbReference>
<feature type="active site" description="Proton acceptor" evidence="8">
    <location>
        <position position="63"/>
    </location>
</feature>
<reference evidence="10 11" key="1">
    <citation type="journal article" date="2021" name="Int. J. Syst. Evol. Microbiol.">
        <title>Reticulibacter mediterranei gen. nov., sp. nov., within the new family Reticulibacteraceae fam. nov., and Ktedonospora formicarum gen. nov., sp. nov., Ktedonobacter robiniae sp. nov., Dictyobacter formicarum sp. nov. and Dictyobacter arantiisoli sp. nov., belonging to the class Ktedonobacteria.</title>
        <authorList>
            <person name="Yabe S."/>
            <person name="Zheng Y."/>
            <person name="Wang C.M."/>
            <person name="Sakai Y."/>
            <person name="Abe K."/>
            <person name="Yokota A."/>
            <person name="Donadio S."/>
            <person name="Cavaletti L."/>
            <person name="Monciardini P."/>
        </authorList>
    </citation>
    <scope>NUCLEOTIDE SEQUENCE [LARGE SCALE GENOMIC DNA]</scope>
    <source>
        <strain evidence="10 11">SOSP1-30</strain>
    </source>
</reference>
<comment type="catalytic activity">
    <reaction evidence="7 8">
        <text>(1S,2R)-1-C-(indol-3-yl)glycerol 3-phosphate + L-serine = D-glyceraldehyde 3-phosphate + L-tryptophan + H2O</text>
        <dbReference type="Rhea" id="RHEA:10532"/>
        <dbReference type="ChEBI" id="CHEBI:15377"/>
        <dbReference type="ChEBI" id="CHEBI:33384"/>
        <dbReference type="ChEBI" id="CHEBI:57912"/>
        <dbReference type="ChEBI" id="CHEBI:58866"/>
        <dbReference type="ChEBI" id="CHEBI:59776"/>
        <dbReference type="EC" id="4.2.1.20"/>
    </reaction>
</comment>
<evidence type="ECO:0000256" key="2">
    <source>
        <dbReference type="ARBA" id="ARBA00011270"/>
    </source>
</evidence>
<accession>A0ABQ3UYR5</accession>
<dbReference type="PROSITE" id="PS00167">
    <property type="entry name" value="TRP_SYNTHASE_ALPHA"/>
    <property type="match status" value="1"/>
</dbReference>
<dbReference type="InterPro" id="IPR011060">
    <property type="entry name" value="RibuloseP-bd_barrel"/>
</dbReference>
<protein>
    <recommendedName>
        <fullName evidence="8">Tryptophan synthase alpha chain</fullName>
        <ecNumber evidence="8">4.2.1.20</ecNumber>
    </recommendedName>
</protein>
<dbReference type="RefSeq" id="WP_201374301.1">
    <property type="nucleotide sequence ID" value="NZ_BNJG01000002.1"/>
</dbReference>
<evidence type="ECO:0000256" key="5">
    <source>
        <dbReference type="ARBA" id="ARBA00023141"/>
    </source>
</evidence>
<comment type="function">
    <text evidence="8">The alpha subunit is responsible for the aldol cleavage of indoleglycerol phosphate to indole and glyceraldehyde 3-phosphate.</text>
</comment>
<keyword evidence="5 8" id="KW-0057">Aromatic amino acid biosynthesis</keyword>
<evidence type="ECO:0000256" key="3">
    <source>
        <dbReference type="ARBA" id="ARBA00022605"/>
    </source>
</evidence>
<comment type="subunit">
    <text evidence="2 8">Tetramer of two alpha and two beta chains.</text>
</comment>
<dbReference type="PANTHER" id="PTHR43406">
    <property type="entry name" value="TRYPTOPHAN SYNTHASE, ALPHA CHAIN"/>
    <property type="match status" value="1"/>
</dbReference>
<dbReference type="InterPro" id="IPR013785">
    <property type="entry name" value="Aldolase_TIM"/>
</dbReference>
<name>A0ABQ3UYR5_9CHLR</name>
<dbReference type="InterPro" id="IPR002028">
    <property type="entry name" value="Trp_synthase_suA"/>
</dbReference>
<comment type="caution">
    <text evidence="10">The sequence shown here is derived from an EMBL/GenBank/DDBJ whole genome shotgun (WGS) entry which is preliminary data.</text>
</comment>
<keyword evidence="11" id="KW-1185">Reference proteome</keyword>
<keyword evidence="4 8" id="KW-0822">Tryptophan biosynthesis</keyword>
<dbReference type="Gene3D" id="3.20.20.70">
    <property type="entry name" value="Aldolase class I"/>
    <property type="match status" value="1"/>
</dbReference>
<keyword evidence="6 8" id="KW-0456">Lyase</keyword>
<dbReference type="PANTHER" id="PTHR43406:SF1">
    <property type="entry name" value="TRYPTOPHAN SYNTHASE ALPHA CHAIN, CHLOROPLASTIC"/>
    <property type="match status" value="1"/>
</dbReference>
<dbReference type="NCBIfam" id="TIGR00262">
    <property type="entry name" value="trpA"/>
    <property type="match status" value="1"/>
</dbReference>
<gene>
    <name evidence="8" type="primary">trpA</name>
    <name evidence="10" type="ORF">KSB_64990</name>
</gene>
<keyword evidence="3 8" id="KW-0028">Amino-acid biosynthesis</keyword>
<comment type="pathway">
    <text evidence="1 8">Amino-acid biosynthesis; L-tryptophan biosynthesis; L-tryptophan from chorismate: step 5/5.</text>
</comment>
<sequence length="271" mass="30375">MKNGRLLSSGKAHNISNLAQEILEKRKRKSILLMAHQIVGYPDFETNYEMIRLFHECGVDLVELQLPFSEPIADGPLFLKANQKALERGTTIEQCLDFAQKVTRDFPLFCIFMTYYNILLQYGVKQFVETAGSIGIRGLIVPDAFPEESDEYFAACKQEHVDPILVVTPYTPDTRMEYLADKTEGLLYCAARKGVTGSPTSFGDATTDFLLRCRQYSSTPIAVGFGIQRPDDVRYLVNKSDIAIVGSTLLNVLEAEGITGVREFLLSLRPE</sequence>
<dbReference type="EMBL" id="BNJG01000002">
    <property type="protein sequence ID" value="GHO58024.1"/>
    <property type="molecule type" value="Genomic_DNA"/>
</dbReference>
<feature type="active site" description="Proton acceptor" evidence="8">
    <location>
        <position position="74"/>
    </location>
</feature>
<organism evidence="10 11">
    <name type="scientific">Ktedonobacter robiniae</name>
    <dbReference type="NCBI Taxonomy" id="2778365"/>
    <lineage>
        <taxon>Bacteria</taxon>
        <taxon>Bacillati</taxon>
        <taxon>Chloroflexota</taxon>
        <taxon>Ktedonobacteria</taxon>
        <taxon>Ktedonobacterales</taxon>
        <taxon>Ktedonobacteraceae</taxon>
        <taxon>Ktedonobacter</taxon>
    </lineage>
</organism>
<dbReference type="Pfam" id="PF00290">
    <property type="entry name" value="Trp_syntA"/>
    <property type="match status" value="1"/>
</dbReference>
<evidence type="ECO:0000313" key="10">
    <source>
        <dbReference type="EMBL" id="GHO58024.1"/>
    </source>
</evidence>